<organism evidence="3">
    <name type="scientific">Leptosphaeria maculans (strain JN3 / isolate v23.1.3 / race Av1-4-5-6-7-8)</name>
    <name type="common">Blackleg fungus</name>
    <name type="synonym">Phoma lingam</name>
    <dbReference type="NCBI Taxonomy" id="985895"/>
    <lineage>
        <taxon>Eukaryota</taxon>
        <taxon>Fungi</taxon>
        <taxon>Dikarya</taxon>
        <taxon>Ascomycota</taxon>
        <taxon>Pezizomycotina</taxon>
        <taxon>Dothideomycetes</taxon>
        <taxon>Pleosporomycetidae</taxon>
        <taxon>Pleosporales</taxon>
        <taxon>Pleosporineae</taxon>
        <taxon>Leptosphaeriaceae</taxon>
        <taxon>Plenodomus</taxon>
        <taxon>Plenodomus lingam/Leptosphaeria maculans species complex</taxon>
    </lineage>
</organism>
<dbReference type="EMBL" id="FP929130">
    <property type="protein sequence ID" value="CBX97065.1"/>
    <property type="molecule type" value="Genomic_DNA"/>
</dbReference>
<evidence type="ECO:0000313" key="2">
    <source>
        <dbReference type="EMBL" id="CBX97065.1"/>
    </source>
</evidence>
<dbReference type="Proteomes" id="UP000002668">
    <property type="component" value="Genome"/>
</dbReference>
<keyword evidence="3" id="KW-1185">Reference proteome</keyword>
<dbReference type="AlphaFoldDB" id="E5A0K5"/>
<proteinExistence type="predicted"/>
<evidence type="ECO:0008006" key="4">
    <source>
        <dbReference type="Google" id="ProtNLM"/>
    </source>
</evidence>
<feature type="region of interest" description="Disordered" evidence="1">
    <location>
        <begin position="43"/>
        <end position="84"/>
    </location>
</feature>
<dbReference type="InParanoid" id="E5A0K5"/>
<dbReference type="GeneID" id="13283505"/>
<gene>
    <name evidence="2" type="ORF">LEMA_P101960.1</name>
</gene>
<dbReference type="HOGENOM" id="CLU_021538_0_0_1"/>
<dbReference type="RefSeq" id="XP_003840544.1">
    <property type="nucleotide sequence ID" value="XM_003840496.1"/>
</dbReference>
<dbReference type="eggNOG" id="ENOG502SIPI">
    <property type="taxonomic scope" value="Eukaryota"/>
</dbReference>
<sequence length="599" mass="66837">MTISDNDKPTPYQFVTATKPSHFKDKSANKIVRSQATSYVRRKASLLKKASQAAVEDVSEESRRSSKTTGPRPETNYNSSPRLLDHTASDEQSHLYAQNLRSLAATSAVNDEKYAKGLRVPIPVSAPSEPSWKTQCGEQVQHGTDETLDGGRNLDTEELKMRILIRHLAKCSAHGNMPDPSDILPRFVNPQLNSIFFIRHCLRTFVTISTMEGWLPAVLNDPHLILSSTLITSGWLDMQEGIRGESVRTCMVKAEVYAMAAGHLHNPHVTLKDASILVVDNLLMGEMWDLDEDHLRMHQNRIAYLVQQRGGMQKSENKTILEISAACCFHTDLICNTDPSPIFEEWDPQDICPDPFSHFVESPFSNQNTGSSVPKPLVQLICDMRDLGDLFIGCATTMSNVDTAQHKDTTRMSSSAFELNTWTSEMIDRLINLPSASEAGHLFTDDWIYESCRIASLIYAAAIKVRISFPEAADPTRNSLYAESVRLSGGSKCTTSLSVLLFKTLERTDIENTWGDLAGVLYWVCSIGAMSARTTTMEQGASTEFDIWVRRCLSMHASRLLIMLAFQYSLPMATMAKKLLKVRQLVAPTRHRVCIPSSK</sequence>
<dbReference type="STRING" id="985895.E5A0K5"/>
<evidence type="ECO:0000313" key="3">
    <source>
        <dbReference type="Proteomes" id="UP000002668"/>
    </source>
</evidence>
<name>E5A0K5_LEPMJ</name>
<dbReference type="PANTHER" id="PTHR37540:SF5">
    <property type="entry name" value="TRANSCRIPTION FACTOR DOMAIN-CONTAINING PROTEIN"/>
    <property type="match status" value="1"/>
</dbReference>
<feature type="region of interest" description="Disordered" evidence="1">
    <location>
        <begin position="1"/>
        <end position="21"/>
    </location>
</feature>
<dbReference type="VEuPathDB" id="FungiDB:LEMA_P101960.1"/>
<evidence type="ECO:0000256" key="1">
    <source>
        <dbReference type="SAM" id="MobiDB-lite"/>
    </source>
</evidence>
<protein>
    <recommendedName>
        <fullName evidence="4">Tachykinin family protein</fullName>
    </recommendedName>
</protein>
<reference evidence="3" key="1">
    <citation type="journal article" date="2011" name="Nat. Commun.">
        <title>Effector diversification within compartments of the Leptosphaeria maculans genome affected by Repeat-Induced Point mutations.</title>
        <authorList>
            <person name="Rouxel T."/>
            <person name="Grandaubert J."/>
            <person name="Hane J.K."/>
            <person name="Hoede C."/>
            <person name="van de Wouw A.P."/>
            <person name="Couloux A."/>
            <person name="Dominguez V."/>
            <person name="Anthouard V."/>
            <person name="Bally P."/>
            <person name="Bourras S."/>
            <person name="Cozijnsen A.J."/>
            <person name="Ciuffetti L.M."/>
            <person name="Degrave A."/>
            <person name="Dilmaghani A."/>
            <person name="Duret L."/>
            <person name="Fudal I."/>
            <person name="Goodwin S.B."/>
            <person name="Gout L."/>
            <person name="Glaser N."/>
            <person name="Linglin J."/>
            <person name="Kema G.H.J."/>
            <person name="Lapalu N."/>
            <person name="Lawrence C.B."/>
            <person name="May K."/>
            <person name="Meyer M."/>
            <person name="Ollivier B."/>
            <person name="Poulain J."/>
            <person name="Schoch C.L."/>
            <person name="Simon A."/>
            <person name="Spatafora J.W."/>
            <person name="Stachowiak A."/>
            <person name="Turgeon B.G."/>
            <person name="Tyler B.M."/>
            <person name="Vincent D."/>
            <person name="Weissenbach J."/>
            <person name="Amselem J."/>
            <person name="Quesneville H."/>
            <person name="Oliver R.P."/>
            <person name="Wincker P."/>
            <person name="Balesdent M.-H."/>
            <person name="Howlett B.J."/>
        </authorList>
    </citation>
    <scope>NUCLEOTIDE SEQUENCE [LARGE SCALE GENOMIC DNA]</scope>
    <source>
        <strain evidence="3">JN3 / isolate v23.1.3 / race Av1-4-5-6-7-8</strain>
    </source>
</reference>
<dbReference type="OMA" id="NDWVYEA"/>
<dbReference type="OrthoDB" id="415825at2759"/>
<dbReference type="PANTHER" id="PTHR37540">
    <property type="entry name" value="TRANSCRIPTION FACTOR (ACR-2), PUTATIVE-RELATED-RELATED"/>
    <property type="match status" value="1"/>
</dbReference>
<accession>E5A0K5</accession>